<comment type="subcellular location">
    <subcellularLocation>
        <location evidence="1">Membrane</location>
        <topology evidence="1">Multi-pass membrane protein</topology>
    </subcellularLocation>
</comment>
<evidence type="ECO:0000313" key="9">
    <source>
        <dbReference type="EMBL" id="CAF3940381.1"/>
    </source>
</evidence>
<dbReference type="InterPro" id="IPR029020">
    <property type="entry name" value="Ammonium/urea_transptr"/>
</dbReference>
<comment type="caution">
    <text evidence="8">The sequence shown here is derived from an EMBL/GenBank/DDBJ whole genome shotgun (WGS) entry which is preliminary data.</text>
</comment>
<feature type="transmembrane region" description="Helical" evidence="6">
    <location>
        <begin position="123"/>
        <end position="143"/>
    </location>
</feature>
<keyword evidence="5 6" id="KW-0472">Membrane</keyword>
<evidence type="ECO:0000313" key="10">
    <source>
        <dbReference type="Proteomes" id="UP000663829"/>
    </source>
</evidence>
<reference evidence="8" key="1">
    <citation type="submission" date="2021-02" db="EMBL/GenBank/DDBJ databases">
        <authorList>
            <person name="Nowell W R."/>
        </authorList>
    </citation>
    <scope>NUCLEOTIDE SEQUENCE</scope>
</reference>
<feature type="transmembrane region" description="Helical" evidence="6">
    <location>
        <begin position="5"/>
        <end position="26"/>
    </location>
</feature>
<keyword evidence="10" id="KW-1185">Reference proteome</keyword>
<evidence type="ECO:0000256" key="3">
    <source>
        <dbReference type="ARBA" id="ARBA00022692"/>
    </source>
</evidence>
<gene>
    <name evidence="8" type="ORF">GPM918_LOCUS22460</name>
    <name evidence="9" type="ORF">SRO942_LOCUS22458</name>
</gene>
<dbReference type="EMBL" id="CAJOBC010007703">
    <property type="protein sequence ID" value="CAF3940381.1"/>
    <property type="molecule type" value="Genomic_DNA"/>
</dbReference>
<comment type="similarity">
    <text evidence="2">Belongs to the ammonium transporter (TC 2.A.49) family. Rh subfamily.</text>
</comment>
<evidence type="ECO:0000256" key="5">
    <source>
        <dbReference type="ARBA" id="ARBA00023136"/>
    </source>
</evidence>
<name>A0A814ULP6_9BILA</name>
<dbReference type="InterPro" id="IPR002229">
    <property type="entry name" value="RhesusRHD"/>
</dbReference>
<proteinExistence type="inferred from homology"/>
<keyword evidence="3 6" id="KW-0812">Transmembrane</keyword>
<organism evidence="8 10">
    <name type="scientific">Didymodactylos carnosus</name>
    <dbReference type="NCBI Taxonomy" id="1234261"/>
    <lineage>
        <taxon>Eukaryota</taxon>
        <taxon>Metazoa</taxon>
        <taxon>Spiralia</taxon>
        <taxon>Gnathifera</taxon>
        <taxon>Rotifera</taxon>
        <taxon>Eurotatoria</taxon>
        <taxon>Bdelloidea</taxon>
        <taxon>Philodinida</taxon>
        <taxon>Philodinidae</taxon>
        <taxon>Didymodactylos</taxon>
    </lineage>
</organism>
<feature type="transmembrane region" description="Helical" evidence="6">
    <location>
        <begin position="55"/>
        <end position="74"/>
    </location>
</feature>
<dbReference type="GO" id="GO:0097272">
    <property type="term" value="P:ammonium homeostasis"/>
    <property type="evidence" value="ECO:0007669"/>
    <property type="project" value="TreeGrafter"/>
</dbReference>
<sequence>MIQKYLFPILLLCLQTIFIILLGLHADYGYAPLDPRNITLPQVTDTAPSRGIVEYYYSMFQDIHVMMFIGFGFLMTFLRKYSFSSVGFNFILCAFVLEWAIIIRGYVYDWNSTTKSFIVDVQSMIVADFVSASVLISMGAVLGKLNPAQLIVMGGIEVVIQTINEWIGSQRFCAFDGGESIFVHVFGAYFGITVAFMLYKEDILGSTKENSSYHSDVFSMIGTIFLFVFWPSFNAGLAFGPNRLRAVVNTYISICASVVSTFICSSILGKGKLDMVHIQNATLAGGVAVGTLSSKIIGLWGAMVIGTLAGVLSVIGFHMLLPLLKRIRLHDTCGVNNLHGMPGILAGISGIVLAFIPSKSLYKEELSYNCLTGMNRSAAVQAGYQTAALILTLAMAISSGAVTGILLRLPIFEKPQLETYFDDELNWHTPEDFTPERNYGINVEQELHA</sequence>
<dbReference type="SUPFAM" id="SSF111352">
    <property type="entry name" value="Ammonium transporter"/>
    <property type="match status" value="1"/>
</dbReference>
<evidence type="ECO:0000256" key="4">
    <source>
        <dbReference type="ARBA" id="ARBA00022989"/>
    </source>
</evidence>
<feature type="transmembrane region" description="Helical" evidence="6">
    <location>
        <begin position="297"/>
        <end position="321"/>
    </location>
</feature>
<evidence type="ECO:0000313" key="8">
    <source>
        <dbReference type="EMBL" id="CAF1176344.1"/>
    </source>
</evidence>
<dbReference type="Pfam" id="PF00909">
    <property type="entry name" value="Ammonium_transp"/>
    <property type="match status" value="1"/>
</dbReference>
<dbReference type="AlphaFoldDB" id="A0A814ULP6"/>
<dbReference type="EMBL" id="CAJNOQ010007703">
    <property type="protein sequence ID" value="CAF1176344.1"/>
    <property type="molecule type" value="Genomic_DNA"/>
</dbReference>
<dbReference type="InterPro" id="IPR024041">
    <property type="entry name" value="NH4_transpt_AmtB-like_dom"/>
</dbReference>
<dbReference type="Proteomes" id="UP000663829">
    <property type="component" value="Unassembled WGS sequence"/>
</dbReference>
<feature type="transmembrane region" description="Helical" evidence="6">
    <location>
        <begin position="219"/>
        <end position="239"/>
    </location>
</feature>
<dbReference type="PANTHER" id="PTHR11730:SF60">
    <property type="entry name" value="RH50, ISOFORM D"/>
    <property type="match status" value="1"/>
</dbReference>
<feature type="transmembrane region" description="Helical" evidence="6">
    <location>
        <begin position="382"/>
        <end position="407"/>
    </location>
</feature>
<evidence type="ECO:0000256" key="2">
    <source>
        <dbReference type="ARBA" id="ARBA00011036"/>
    </source>
</evidence>
<feature type="transmembrane region" description="Helical" evidence="6">
    <location>
        <begin position="342"/>
        <end position="362"/>
    </location>
</feature>
<evidence type="ECO:0000259" key="7">
    <source>
        <dbReference type="Pfam" id="PF00909"/>
    </source>
</evidence>
<dbReference type="Proteomes" id="UP000681722">
    <property type="component" value="Unassembled WGS sequence"/>
</dbReference>
<dbReference type="GO" id="GO:0005886">
    <property type="term" value="C:plasma membrane"/>
    <property type="evidence" value="ECO:0007669"/>
    <property type="project" value="InterPro"/>
</dbReference>
<accession>A0A814ULP6</accession>
<dbReference type="GO" id="GO:0008519">
    <property type="term" value="F:ammonium channel activity"/>
    <property type="evidence" value="ECO:0007669"/>
    <property type="project" value="InterPro"/>
</dbReference>
<feature type="transmembrane region" description="Helical" evidence="6">
    <location>
        <begin position="181"/>
        <end position="199"/>
    </location>
</feature>
<dbReference type="Gene3D" id="1.10.3430.10">
    <property type="entry name" value="Ammonium transporter AmtB like domains"/>
    <property type="match status" value="1"/>
</dbReference>
<dbReference type="OrthoDB" id="534912at2759"/>
<feature type="transmembrane region" description="Helical" evidence="6">
    <location>
        <begin position="86"/>
        <end position="103"/>
    </location>
</feature>
<dbReference type="PANTHER" id="PTHR11730">
    <property type="entry name" value="AMMONIUM TRANSPORTER"/>
    <property type="match status" value="1"/>
</dbReference>
<feature type="transmembrane region" description="Helical" evidence="6">
    <location>
        <begin position="246"/>
        <end position="268"/>
    </location>
</feature>
<evidence type="ECO:0000256" key="6">
    <source>
        <dbReference type="SAM" id="Phobius"/>
    </source>
</evidence>
<evidence type="ECO:0000256" key="1">
    <source>
        <dbReference type="ARBA" id="ARBA00004141"/>
    </source>
</evidence>
<protein>
    <recommendedName>
        <fullName evidence="7">Ammonium transporter AmtB-like domain-containing protein</fullName>
    </recommendedName>
</protein>
<keyword evidence="4 6" id="KW-1133">Transmembrane helix</keyword>
<feature type="domain" description="Ammonium transporter AmtB-like" evidence="7">
    <location>
        <begin position="52"/>
        <end position="414"/>
    </location>
</feature>
<dbReference type="PRINTS" id="PR00342">
    <property type="entry name" value="RHESUSRHD"/>
</dbReference>